<keyword evidence="10 14" id="KW-0238">DNA-binding</keyword>
<feature type="binding site" evidence="13">
    <location>
        <position position="68"/>
    </location>
    <ligand>
        <name>Fe cation</name>
        <dbReference type="ChEBI" id="CHEBI:24875"/>
    </ligand>
</feature>
<dbReference type="STRING" id="1399968.CI15_26005"/>
<evidence type="ECO:0000256" key="8">
    <source>
        <dbReference type="ARBA" id="ARBA00022833"/>
    </source>
</evidence>
<dbReference type="GO" id="GO:0005829">
    <property type="term" value="C:cytosol"/>
    <property type="evidence" value="ECO:0007669"/>
    <property type="project" value="TreeGrafter"/>
</dbReference>
<evidence type="ECO:0000256" key="12">
    <source>
        <dbReference type="PIRSR" id="PIRSR602481-1"/>
    </source>
</evidence>
<dbReference type="CDD" id="cd07153">
    <property type="entry name" value="Fur_like"/>
    <property type="match status" value="1"/>
</dbReference>
<dbReference type="SUPFAM" id="SSF46785">
    <property type="entry name" value="Winged helix' DNA-binding domain"/>
    <property type="match status" value="1"/>
</dbReference>
<evidence type="ECO:0000256" key="9">
    <source>
        <dbReference type="ARBA" id="ARBA00023015"/>
    </source>
</evidence>
<dbReference type="InterPro" id="IPR036388">
    <property type="entry name" value="WH-like_DNA-bd_sf"/>
</dbReference>
<keyword evidence="7 12" id="KW-0479">Metal-binding</keyword>
<dbReference type="GO" id="GO:1900376">
    <property type="term" value="P:regulation of secondary metabolite biosynthetic process"/>
    <property type="evidence" value="ECO:0007669"/>
    <property type="project" value="TreeGrafter"/>
</dbReference>
<evidence type="ECO:0000256" key="7">
    <source>
        <dbReference type="ARBA" id="ARBA00022723"/>
    </source>
</evidence>
<proteinExistence type="inferred from homology"/>
<dbReference type="AlphaFoldDB" id="A0A149PFZ9"/>
<dbReference type="Gene3D" id="3.30.1490.190">
    <property type="match status" value="1"/>
</dbReference>
<keyword evidence="6 14" id="KW-0678">Repressor</keyword>
<evidence type="ECO:0000256" key="4">
    <source>
        <dbReference type="ARBA" id="ARBA00020910"/>
    </source>
</evidence>
<dbReference type="PANTHER" id="PTHR33202">
    <property type="entry name" value="ZINC UPTAKE REGULATION PROTEIN"/>
    <property type="match status" value="1"/>
</dbReference>
<gene>
    <name evidence="14" type="primary">fur</name>
    <name evidence="15" type="ORF">CI15_26005</name>
</gene>
<feature type="binding site" evidence="12">
    <location>
        <position position="115"/>
    </location>
    <ligand>
        <name>Zn(2+)</name>
        <dbReference type="ChEBI" id="CHEBI:29105"/>
    </ligand>
</feature>
<name>A0A149PFZ9_9BURK</name>
<sequence>MLEFFHQHPHEHFSAEQVYKRLNGDTRNMSLGTLYRALGLLVESDLLSSVALGEGCMVYELNDGKPHDHIICTACGGIREFFDEQIEARQRAVADQFEFEMAGRQLVLFGLCAECRKGRMQSQDGAGKLSRRLT</sequence>
<evidence type="ECO:0000256" key="13">
    <source>
        <dbReference type="PIRSR" id="PIRSR602481-2"/>
    </source>
</evidence>
<evidence type="ECO:0000256" key="3">
    <source>
        <dbReference type="ARBA" id="ARBA00011738"/>
    </source>
</evidence>
<feature type="binding site" evidence="12">
    <location>
        <position position="75"/>
    </location>
    <ligand>
        <name>Zn(2+)</name>
        <dbReference type="ChEBI" id="CHEBI:29105"/>
    </ligand>
</feature>
<comment type="caution">
    <text evidence="15">The sequence shown here is derived from an EMBL/GenBank/DDBJ whole genome shotgun (WGS) entry which is preliminary data.</text>
</comment>
<evidence type="ECO:0000313" key="16">
    <source>
        <dbReference type="Proteomes" id="UP000075613"/>
    </source>
</evidence>
<evidence type="ECO:0000256" key="1">
    <source>
        <dbReference type="ARBA" id="ARBA00004496"/>
    </source>
</evidence>
<comment type="similarity">
    <text evidence="2 14">Belongs to the Fur family.</text>
</comment>
<dbReference type="Gene3D" id="1.10.10.10">
    <property type="entry name" value="Winged helix-like DNA-binding domain superfamily/Winged helix DNA-binding domain"/>
    <property type="match status" value="1"/>
</dbReference>
<comment type="subcellular location">
    <subcellularLocation>
        <location evidence="1 14">Cytoplasm</location>
    </subcellularLocation>
</comment>
<keyword evidence="5 14" id="KW-0963">Cytoplasm</keyword>
<dbReference type="PANTHER" id="PTHR33202:SF2">
    <property type="entry name" value="FERRIC UPTAKE REGULATION PROTEIN"/>
    <property type="match status" value="1"/>
</dbReference>
<dbReference type="InterPro" id="IPR002481">
    <property type="entry name" value="FUR"/>
</dbReference>
<dbReference type="Proteomes" id="UP000075613">
    <property type="component" value="Unassembled WGS sequence"/>
</dbReference>
<keyword evidence="16" id="KW-1185">Reference proteome</keyword>
<evidence type="ECO:0000256" key="14">
    <source>
        <dbReference type="RuleBase" id="RU364037"/>
    </source>
</evidence>
<protein>
    <recommendedName>
        <fullName evidence="4 14">Ferric uptake regulation protein</fullName>
    </recommendedName>
</protein>
<keyword evidence="11 14" id="KW-0804">Transcription</keyword>
<evidence type="ECO:0000256" key="6">
    <source>
        <dbReference type="ARBA" id="ARBA00022491"/>
    </source>
</evidence>
<keyword evidence="9 14" id="KW-0805">Transcription regulation</keyword>
<comment type="subunit">
    <text evidence="3 14">Homodimer.</text>
</comment>
<dbReference type="InterPro" id="IPR036390">
    <property type="entry name" value="WH_DNA-bd_sf"/>
</dbReference>
<dbReference type="GO" id="GO:0003700">
    <property type="term" value="F:DNA-binding transcription factor activity"/>
    <property type="evidence" value="ECO:0007669"/>
    <property type="project" value="UniProtKB-UniRule"/>
</dbReference>
<feature type="binding site" evidence="12">
    <location>
        <position position="112"/>
    </location>
    <ligand>
        <name>Zn(2+)</name>
        <dbReference type="ChEBI" id="CHEBI:29105"/>
    </ligand>
</feature>
<reference evidence="15 16" key="1">
    <citation type="journal article" date="2015" name="Int. J. Syst. Evol. Microbiol.">
        <title>Burkholderia monticola sp. nov., isolated from mountain soil.</title>
        <authorList>
            <person name="Baek I."/>
            <person name="Seo B."/>
            <person name="Lee I."/>
            <person name="Yi H."/>
            <person name="Chun J."/>
        </authorList>
    </citation>
    <scope>NUCLEOTIDE SEQUENCE [LARGE SCALE GENOMIC DNA]</scope>
    <source>
        <strain evidence="15 16">JC2948</strain>
    </source>
</reference>
<comment type="cofactor">
    <cofactor evidence="12">
        <name>Zn(2+)</name>
        <dbReference type="ChEBI" id="CHEBI:29105"/>
    </cofactor>
    <text evidence="12">Binds 1 zinc ion per subunit.</text>
</comment>
<feature type="binding site" evidence="12">
    <location>
        <position position="72"/>
    </location>
    <ligand>
        <name>Zn(2+)</name>
        <dbReference type="ChEBI" id="CHEBI:29105"/>
    </ligand>
</feature>
<dbReference type="InterPro" id="IPR043135">
    <property type="entry name" value="Fur_C"/>
</dbReference>
<evidence type="ECO:0000256" key="11">
    <source>
        <dbReference type="ARBA" id="ARBA00023163"/>
    </source>
</evidence>
<comment type="cofactor">
    <cofactor evidence="13">
        <name>Mn(2+)</name>
        <dbReference type="ChEBI" id="CHEBI:29035"/>
    </cofactor>
    <cofactor evidence="13">
        <name>Fe(2+)</name>
        <dbReference type="ChEBI" id="CHEBI:29033"/>
    </cofactor>
    <text evidence="13">Binds 1 Mn(2+) or Fe(2+) ion per subunit.</text>
</comment>
<evidence type="ECO:0000256" key="2">
    <source>
        <dbReference type="ARBA" id="ARBA00007957"/>
    </source>
</evidence>
<organism evidence="15 16">
    <name type="scientific">Paraburkholderia monticola</name>
    <dbReference type="NCBI Taxonomy" id="1399968"/>
    <lineage>
        <taxon>Bacteria</taxon>
        <taxon>Pseudomonadati</taxon>
        <taxon>Pseudomonadota</taxon>
        <taxon>Betaproteobacteria</taxon>
        <taxon>Burkholderiales</taxon>
        <taxon>Burkholderiaceae</taxon>
        <taxon>Paraburkholderia</taxon>
    </lineage>
</organism>
<accession>A0A149PFZ9</accession>
<dbReference type="EMBL" id="LRBG01000037">
    <property type="protein sequence ID" value="KXU83969.1"/>
    <property type="molecule type" value="Genomic_DNA"/>
</dbReference>
<evidence type="ECO:0000256" key="10">
    <source>
        <dbReference type="ARBA" id="ARBA00023125"/>
    </source>
</evidence>
<evidence type="ECO:0000256" key="5">
    <source>
        <dbReference type="ARBA" id="ARBA00022490"/>
    </source>
</evidence>
<dbReference type="Pfam" id="PF01475">
    <property type="entry name" value="FUR"/>
    <property type="match status" value="1"/>
</dbReference>
<keyword evidence="8 12" id="KW-0862">Zinc</keyword>
<keyword evidence="13 14" id="KW-0408">Iron</keyword>
<evidence type="ECO:0000313" key="15">
    <source>
        <dbReference type="EMBL" id="KXU83969.1"/>
    </source>
</evidence>
<feature type="binding site" evidence="13">
    <location>
        <position position="87"/>
    </location>
    <ligand>
        <name>Fe cation</name>
        <dbReference type="ChEBI" id="CHEBI:24875"/>
    </ligand>
</feature>
<dbReference type="GO" id="GO:0000976">
    <property type="term" value="F:transcription cis-regulatory region binding"/>
    <property type="evidence" value="ECO:0007669"/>
    <property type="project" value="TreeGrafter"/>
</dbReference>
<dbReference type="GO" id="GO:0008270">
    <property type="term" value="F:zinc ion binding"/>
    <property type="evidence" value="ECO:0007669"/>
    <property type="project" value="TreeGrafter"/>
</dbReference>
<dbReference type="GO" id="GO:0045892">
    <property type="term" value="P:negative regulation of DNA-templated transcription"/>
    <property type="evidence" value="ECO:0007669"/>
    <property type="project" value="TreeGrafter"/>
</dbReference>